<dbReference type="SUPFAM" id="SSF53850">
    <property type="entry name" value="Periplasmic binding protein-like II"/>
    <property type="match status" value="1"/>
</dbReference>
<dbReference type="Pfam" id="PF03466">
    <property type="entry name" value="LysR_substrate"/>
    <property type="match status" value="1"/>
</dbReference>
<proteinExistence type="inferred from homology"/>
<dbReference type="InterPro" id="IPR005119">
    <property type="entry name" value="LysR_subst-bd"/>
</dbReference>
<feature type="domain" description="HTH lysR-type" evidence="5">
    <location>
        <begin position="1"/>
        <end position="59"/>
    </location>
</feature>
<dbReference type="PATRIC" id="fig|1239307.3.peg.1754"/>
<gene>
    <name evidence="6" type="ORF">Sant_1612</name>
</gene>
<dbReference type="InterPro" id="IPR058163">
    <property type="entry name" value="LysR-type_TF_proteobact-type"/>
</dbReference>
<dbReference type="Gene3D" id="3.40.190.290">
    <property type="match status" value="1"/>
</dbReference>
<name>W0HSA9_9GAMM</name>
<keyword evidence="3" id="KW-0238">DNA-binding</keyword>
<dbReference type="PANTHER" id="PTHR30537:SF72">
    <property type="entry name" value="LYSR FAMILY TRANSCRIPTIONAL REGULATOR"/>
    <property type="match status" value="1"/>
</dbReference>
<dbReference type="SUPFAM" id="SSF46785">
    <property type="entry name" value="Winged helix' DNA-binding domain"/>
    <property type="match status" value="1"/>
</dbReference>
<dbReference type="PROSITE" id="PS50931">
    <property type="entry name" value="HTH_LYSR"/>
    <property type="match status" value="1"/>
</dbReference>
<dbReference type="Pfam" id="PF00126">
    <property type="entry name" value="HTH_1"/>
    <property type="match status" value="1"/>
</dbReference>
<accession>W0HSA9</accession>
<dbReference type="PANTHER" id="PTHR30537">
    <property type="entry name" value="HTH-TYPE TRANSCRIPTIONAL REGULATOR"/>
    <property type="match status" value="1"/>
</dbReference>
<dbReference type="FunFam" id="1.10.10.10:FF:000001">
    <property type="entry name" value="LysR family transcriptional regulator"/>
    <property type="match status" value="1"/>
</dbReference>
<dbReference type="GO" id="GO:0003700">
    <property type="term" value="F:DNA-binding transcription factor activity"/>
    <property type="evidence" value="ECO:0007669"/>
    <property type="project" value="InterPro"/>
</dbReference>
<dbReference type="CDD" id="cd08472">
    <property type="entry name" value="PBP2_CrgA_like_3"/>
    <property type="match status" value="1"/>
</dbReference>
<organism evidence="6 7">
    <name type="scientific">Sodalis praecaptivus</name>
    <dbReference type="NCBI Taxonomy" id="1239307"/>
    <lineage>
        <taxon>Bacteria</taxon>
        <taxon>Pseudomonadati</taxon>
        <taxon>Pseudomonadota</taxon>
        <taxon>Gammaproteobacteria</taxon>
        <taxon>Enterobacterales</taxon>
        <taxon>Bruguierivoracaceae</taxon>
        <taxon>Sodalis</taxon>
    </lineage>
</organism>
<dbReference type="RefSeq" id="WP_025421805.1">
    <property type="nucleotide sequence ID" value="NZ_CP006569.1"/>
</dbReference>
<keyword evidence="2" id="KW-0805">Transcription regulation</keyword>
<dbReference type="GO" id="GO:0043565">
    <property type="term" value="F:sequence-specific DNA binding"/>
    <property type="evidence" value="ECO:0007669"/>
    <property type="project" value="TreeGrafter"/>
</dbReference>
<dbReference type="EMBL" id="CP006569">
    <property type="protein sequence ID" value="AHF76669.1"/>
    <property type="molecule type" value="Genomic_DNA"/>
</dbReference>
<dbReference type="AlphaFoldDB" id="W0HSA9"/>
<dbReference type="GO" id="GO:0006351">
    <property type="term" value="P:DNA-templated transcription"/>
    <property type="evidence" value="ECO:0007669"/>
    <property type="project" value="TreeGrafter"/>
</dbReference>
<keyword evidence="7" id="KW-1185">Reference proteome</keyword>
<sequence>MDRFDALQLFIRIVELGSFSRAAAAQAIPRATASLAIKALEARLGTRLLDRTTRHVRPTLDGQAFYTRCVQVLSELESAESSLRHVAANPRGTLRVDMHGTHATRIVLPRIDDFRARYPHIDLVVSSGDRLVDLVPEGIDCAIRAGNPRDSTLVARRLAVMPQVICASPEYLARFGTPRHPDDLPAHQVVKFFSRSSAMDDTLELIIEGRVVEFALPGWMAVNDAENYVVSALRGCGLIQLPRFHVEEALRSGQLVAVLSEWPCPMFPLSALYPFHRQLSPRVRVFIDWLSVLYEEKFGPLTAMP</sequence>
<protein>
    <submittedName>
        <fullName evidence="6">LysR family transcriptional regulator</fullName>
    </submittedName>
</protein>
<dbReference type="InterPro" id="IPR000847">
    <property type="entry name" value="LysR_HTH_N"/>
</dbReference>
<dbReference type="InterPro" id="IPR036390">
    <property type="entry name" value="WH_DNA-bd_sf"/>
</dbReference>
<evidence type="ECO:0000313" key="6">
    <source>
        <dbReference type="EMBL" id="AHF76669.1"/>
    </source>
</evidence>
<dbReference type="FunFam" id="3.40.190.290:FF:000001">
    <property type="entry name" value="Transcriptional regulator, LysR family"/>
    <property type="match status" value="1"/>
</dbReference>
<dbReference type="OrthoDB" id="9786526at2"/>
<dbReference type="HOGENOM" id="CLU_039613_16_3_6"/>
<evidence type="ECO:0000259" key="5">
    <source>
        <dbReference type="PROSITE" id="PS50931"/>
    </source>
</evidence>
<evidence type="ECO:0000256" key="3">
    <source>
        <dbReference type="ARBA" id="ARBA00023125"/>
    </source>
</evidence>
<evidence type="ECO:0000313" key="7">
    <source>
        <dbReference type="Proteomes" id="UP000019028"/>
    </source>
</evidence>
<keyword evidence="4" id="KW-0804">Transcription</keyword>
<evidence type="ECO:0000256" key="1">
    <source>
        <dbReference type="ARBA" id="ARBA00009437"/>
    </source>
</evidence>
<evidence type="ECO:0000256" key="2">
    <source>
        <dbReference type="ARBA" id="ARBA00023015"/>
    </source>
</evidence>
<dbReference type="KEGG" id="sod:Sant_1612"/>
<dbReference type="InterPro" id="IPR036388">
    <property type="entry name" value="WH-like_DNA-bd_sf"/>
</dbReference>
<evidence type="ECO:0000256" key="4">
    <source>
        <dbReference type="ARBA" id="ARBA00023163"/>
    </source>
</evidence>
<dbReference type="Gene3D" id="1.10.10.10">
    <property type="entry name" value="Winged helix-like DNA-binding domain superfamily/Winged helix DNA-binding domain"/>
    <property type="match status" value="1"/>
</dbReference>
<dbReference type="Proteomes" id="UP000019028">
    <property type="component" value="Chromosome"/>
</dbReference>
<reference evidence="6 7" key="1">
    <citation type="journal article" date="2014" name="Genome Biol. Evol.">
        <title>Genome degeneration and adaptation in a nascent stage of symbiosis.</title>
        <authorList>
            <person name="Oakeson K.F."/>
            <person name="Gil R."/>
            <person name="Clayton A.L."/>
            <person name="Dunn D.M."/>
            <person name="von Niederhausern A.C."/>
            <person name="Hamil C."/>
            <person name="Aoyagi A."/>
            <person name="Duval B."/>
            <person name="Baca A."/>
            <person name="Silva F.J."/>
            <person name="Vallier A."/>
            <person name="Jackson D.G."/>
            <person name="Latorre A."/>
            <person name="Weiss R.B."/>
            <person name="Heddi A."/>
            <person name="Moya A."/>
            <person name="Dale C."/>
        </authorList>
    </citation>
    <scope>NUCLEOTIDE SEQUENCE [LARGE SCALE GENOMIC DNA]</scope>
    <source>
        <strain evidence="6 7">HS1</strain>
    </source>
</reference>
<comment type="similarity">
    <text evidence="1">Belongs to the LysR transcriptional regulatory family.</text>
</comment>